<dbReference type="PROSITE" id="PS50082">
    <property type="entry name" value="WD_REPEATS_2"/>
    <property type="match status" value="11"/>
</dbReference>
<dbReference type="PANTHER" id="PTHR22847:SF637">
    <property type="entry name" value="WD REPEAT DOMAIN 5B"/>
    <property type="match status" value="1"/>
</dbReference>
<dbReference type="HOGENOM" id="CLU_000288_6_3_1"/>
<dbReference type="AlphaFoldDB" id="A0A0D0CHW3"/>
<dbReference type="InterPro" id="IPR015943">
    <property type="entry name" value="WD40/YVTN_repeat-like_dom_sf"/>
</dbReference>
<evidence type="ECO:0000313" key="5">
    <source>
        <dbReference type="EMBL" id="KIK62244.1"/>
    </source>
</evidence>
<name>A0A0D0CHW3_9AGAR</name>
<feature type="repeat" description="WD" evidence="3">
    <location>
        <begin position="777"/>
        <end position="812"/>
    </location>
</feature>
<dbReference type="PANTHER" id="PTHR22847">
    <property type="entry name" value="WD40 REPEAT PROTEIN"/>
    <property type="match status" value="1"/>
</dbReference>
<evidence type="ECO:0000256" key="1">
    <source>
        <dbReference type="ARBA" id="ARBA00022574"/>
    </source>
</evidence>
<feature type="repeat" description="WD" evidence="3">
    <location>
        <begin position="691"/>
        <end position="732"/>
    </location>
</feature>
<sequence>RRSCFSNTRTKILEDVQKWASDPNSTHGYWICGMAGTGKSTIAVSTCEHLNSKGTLAGSFFCSRQIPECQKYQSIIPTLAYQLGGYSRRFAIQIRGVLTRYPDIASKKPEEQVLRLLIEPWQELIKTAGMNTKFPVMVLDALDECQDVQVALKPLIDALQGKKLPGMKFFFTSRPKGVIEQLMHSNTGPVEKVAKIKELILHQVEETEVQKDIYIYVESELNNIASDMQLERLTKLSGKLFIYAATIVKFVKNAAGYRQQERLVKSLDQSRKSEDLDQLYTDILQEAISDKTLDQDEQQQDWKILHTVISVRKPLTCKAIAELLSTNEYNLNENIVMELIERLHAVCYISDENQSIYTFHLSFPEFIVAYIGKPYYATEQHLDLSFTCFRILERLRFNICGLMSSSVADEKVEDLPTRIKNNIGESLGYCCQFWTDHVIKAHSKESIALYLDKFVMTKGLFWIEAMSLMKALPRCGEMLELIGWIPSVAFSPNGTRVVSGSEDSTIRIWDVFTSTQIGDPLLGHDDSIFSVAFSFDGNRIVSGSKDGTVRIWNATTGNQIGNPLYGHGYYVHTVAFSPDGTRIVSGSGDVRIWDATTGVQIGIPLYGHDGPVYSVAFSPDGTQVASGSVDCSVRIWDVITVSQSSGFLPGHEFVVLSVAFSPDGSKILSLASDKTVKVWDANTGNPIGDPLYGHDDYVNLVGFSSTGSKIVSGSSDKTMRIWNATTGVQIGAPLHGHDNYVASFAFSPDETRMVLGYDDGIIEIWDATSGTLIGNPLLGHDDCVHSVAFSPDGTVRRRIVSGSHDKTVRIWDTTGAQIGDPLHGHDDYVQSVVFALGGKRIVSGSADCTVRIWDATTGTQIGNPLDHSGYVIAVASSSDRTKIVSGSSDETIRIWDVTTGNQIGHPFQSSGDDAITSVAFSPDGTKIVSGSSRGIIRIWDATISSLTINPLFDKSSMFL</sequence>
<dbReference type="OrthoDB" id="538223at2759"/>
<dbReference type="PROSITE" id="PS00678">
    <property type="entry name" value="WD_REPEATS_1"/>
    <property type="match status" value="8"/>
</dbReference>
<evidence type="ECO:0000259" key="4">
    <source>
        <dbReference type="Pfam" id="PF24883"/>
    </source>
</evidence>
<dbReference type="PROSITE" id="PS50294">
    <property type="entry name" value="WD_REPEATS_REGION"/>
    <property type="match status" value="10"/>
</dbReference>
<dbReference type="Pfam" id="PF24883">
    <property type="entry name" value="NPHP3_N"/>
    <property type="match status" value="1"/>
</dbReference>
<gene>
    <name evidence="5" type="ORF">GYMLUDRAFT_995037</name>
</gene>
<accession>A0A0D0CHW3</accession>
<dbReference type="Proteomes" id="UP000053593">
    <property type="component" value="Unassembled WGS sequence"/>
</dbReference>
<dbReference type="PRINTS" id="PR00320">
    <property type="entry name" value="GPROTEINBRPT"/>
</dbReference>
<dbReference type="GO" id="GO:1990234">
    <property type="term" value="C:transferase complex"/>
    <property type="evidence" value="ECO:0007669"/>
    <property type="project" value="UniProtKB-ARBA"/>
</dbReference>
<organism evidence="5 6">
    <name type="scientific">Collybiopsis luxurians FD-317 M1</name>
    <dbReference type="NCBI Taxonomy" id="944289"/>
    <lineage>
        <taxon>Eukaryota</taxon>
        <taxon>Fungi</taxon>
        <taxon>Dikarya</taxon>
        <taxon>Basidiomycota</taxon>
        <taxon>Agaricomycotina</taxon>
        <taxon>Agaricomycetes</taxon>
        <taxon>Agaricomycetidae</taxon>
        <taxon>Agaricales</taxon>
        <taxon>Marasmiineae</taxon>
        <taxon>Omphalotaceae</taxon>
        <taxon>Collybiopsis</taxon>
        <taxon>Collybiopsis luxurians</taxon>
    </lineage>
</organism>
<dbReference type="Gene3D" id="3.40.50.300">
    <property type="entry name" value="P-loop containing nucleotide triphosphate hydrolases"/>
    <property type="match status" value="1"/>
</dbReference>
<keyword evidence="6" id="KW-1185">Reference proteome</keyword>
<dbReference type="Gene3D" id="2.130.10.10">
    <property type="entry name" value="YVTN repeat-like/Quinoprotein amine dehydrogenase"/>
    <property type="match status" value="4"/>
</dbReference>
<feature type="repeat" description="WD" evidence="3">
    <location>
        <begin position="648"/>
        <end position="689"/>
    </location>
</feature>
<reference evidence="5 6" key="1">
    <citation type="submission" date="2014-04" db="EMBL/GenBank/DDBJ databases">
        <title>Evolutionary Origins and Diversification of the Mycorrhizal Mutualists.</title>
        <authorList>
            <consortium name="DOE Joint Genome Institute"/>
            <consortium name="Mycorrhizal Genomics Consortium"/>
            <person name="Kohler A."/>
            <person name="Kuo A."/>
            <person name="Nagy L.G."/>
            <person name="Floudas D."/>
            <person name="Copeland A."/>
            <person name="Barry K.W."/>
            <person name="Cichocki N."/>
            <person name="Veneault-Fourrey C."/>
            <person name="LaButti K."/>
            <person name="Lindquist E.A."/>
            <person name="Lipzen A."/>
            <person name="Lundell T."/>
            <person name="Morin E."/>
            <person name="Murat C."/>
            <person name="Riley R."/>
            <person name="Ohm R."/>
            <person name="Sun H."/>
            <person name="Tunlid A."/>
            <person name="Henrissat B."/>
            <person name="Grigoriev I.V."/>
            <person name="Hibbett D.S."/>
            <person name="Martin F."/>
        </authorList>
    </citation>
    <scope>NUCLEOTIDE SEQUENCE [LARGE SCALE GENOMIC DNA]</scope>
    <source>
        <strain evidence="5 6">FD-317 M1</strain>
    </source>
</reference>
<evidence type="ECO:0000313" key="6">
    <source>
        <dbReference type="Proteomes" id="UP000053593"/>
    </source>
</evidence>
<keyword evidence="1 3" id="KW-0853">WD repeat</keyword>
<feature type="repeat" description="WD" evidence="3">
    <location>
        <begin position="908"/>
        <end position="940"/>
    </location>
</feature>
<proteinExistence type="predicted"/>
<dbReference type="CDD" id="cd00200">
    <property type="entry name" value="WD40"/>
    <property type="match status" value="1"/>
</dbReference>
<dbReference type="SMART" id="SM00320">
    <property type="entry name" value="WD40"/>
    <property type="match status" value="11"/>
</dbReference>
<protein>
    <submittedName>
        <fullName evidence="5">Unplaced genomic scaffold GYMLUscaffold_20, whole genome shotgun sequence</fullName>
    </submittedName>
</protein>
<keyword evidence="2" id="KW-0677">Repeat</keyword>
<dbReference type="InterPro" id="IPR027417">
    <property type="entry name" value="P-loop_NTPase"/>
</dbReference>
<dbReference type="InterPro" id="IPR020472">
    <property type="entry name" value="WD40_PAC1"/>
</dbReference>
<evidence type="ECO:0000256" key="2">
    <source>
        <dbReference type="ARBA" id="ARBA00022737"/>
    </source>
</evidence>
<dbReference type="GO" id="GO:0005634">
    <property type="term" value="C:nucleus"/>
    <property type="evidence" value="ECO:0007669"/>
    <property type="project" value="TreeGrafter"/>
</dbReference>
<feature type="non-terminal residue" evidence="5">
    <location>
        <position position="1"/>
    </location>
</feature>
<feature type="repeat" description="WD" evidence="3">
    <location>
        <begin position="564"/>
        <end position="592"/>
    </location>
</feature>
<feature type="repeat" description="WD" evidence="3">
    <location>
        <begin position="734"/>
        <end position="775"/>
    </location>
</feature>
<dbReference type="InterPro" id="IPR056884">
    <property type="entry name" value="NPHP3-like_N"/>
</dbReference>
<dbReference type="EMBL" id="KN834768">
    <property type="protein sequence ID" value="KIK62244.1"/>
    <property type="molecule type" value="Genomic_DNA"/>
</dbReference>
<dbReference type="InterPro" id="IPR019775">
    <property type="entry name" value="WD40_repeat_CS"/>
</dbReference>
<feature type="repeat" description="WD" evidence="3">
    <location>
        <begin position="521"/>
        <end position="562"/>
    </location>
</feature>
<dbReference type="SUPFAM" id="SSF50978">
    <property type="entry name" value="WD40 repeat-like"/>
    <property type="match status" value="1"/>
</dbReference>
<feature type="repeat" description="WD" evidence="3">
    <location>
        <begin position="864"/>
        <end position="905"/>
    </location>
</feature>
<feature type="domain" description="Nephrocystin 3-like N-terminal" evidence="4">
    <location>
        <begin position="10"/>
        <end position="174"/>
    </location>
</feature>
<dbReference type="SUPFAM" id="SSF52540">
    <property type="entry name" value="P-loop containing nucleoside triphosphate hydrolases"/>
    <property type="match status" value="1"/>
</dbReference>
<feature type="repeat" description="WD" evidence="3">
    <location>
        <begin position="822"/>
        <end position="863"/>
    </location>
</feature>
<dbReference type="Pfam" id="PF00400">
    <property type="entry name" value="WD40"/>
    <property type="match status" value="11"/>
</dbReference>
<feature type="repeat" description="WD" evidence="3">
    <location>
        <begin position="605"/>
        <end position="638"/>
    </location>
</feature>
<feature type="repeat" description="WD" evidence="3">
    <location>
        <begin position="485"/>
        <end position="519"/>
    </location>
</feature>
<evidence type="ECO:0000256" key="3">
    <source>
        <dbReference type="PROSITE-ProRule" id="PRU00221"/>
    </source>
</evidence>
<dbReference type="InterPro" id="IPR036322">
    <property type="entry name" value="WD40_repeat_dom_sf"/>
</dbReference>
<dbReference type="SUPFAM" id="SSF50960">
    <property type="entry name" value="TolB, C-terminal domain"/>
    <property type="match status" value="1"/>
</dbReference>
<dbReference type="InterPro" id="IPR001680">
    <property type="entry name" value="WD40_rpt"/>
</dbReference>